<organism evidence="1 2">
    <name type="scientific">Araneus ventricosus</name>
    <name type="common">Orbweaver spider</name>
    <name type="synonym">Epeira ventricosa</name>
    <dbReference type="NCBI Taxonomy" id="182803"/>
    <lineage>
        <taxon>Eukaryota</taxon>
        <taxon>Metazoa</taxon>
        <taxon>Ecdysozoa</taxon>
        <taxon>Arthropoda</taxon>
        <taxon>Chelicerata</taxon>
        <taxon>Arachnida</taxon>
        <taxon>Araneae</taxon>
        <taxon>Araneomorphae</taxon>
        <taxon>Entelegynae</taxon>
        <taxon>Araneoidea</taxon>
        <taxon>Araneidae</taxon>
        <taxon>Araneus</taxon>
    </lineage>
</organism>
<sequence length="161" mass="18284">MRLNGLEKKNQASLLSILFAMKITDPNSKRPLNDGENQPDEPCNKLIKIEVEHRPIVQPLPSTSQNNDFVQTDNDININNQLSSINQAILCLNKKVSEILRKNRTKPSEQELSNTRISSCLTTPEIEEFEAKLKLIRVSRSVTQICSNKKQTEDLQNVKSD</sequence>
<proteinExistence type="predicted"/>
<protein>
    <submittedName>
        <fullName evidence="1">Uncharacterized protein</fullName>
    </submittedName>
</protein>
<gene>
    <name evidence="1" type="ORF">AVEN_229581_1</name>
</gene>
<dbReference type="Proteomes" id="UP000499080">
    <property type="component" value="Unassembled WGS sequence"/>
</dbReference>
<evidence type="ECO:0000313" key="1">
    <source>
        <dbReference type="EMBL" id="GBN75354.1"/>
    </source>
</evidence>
<name>A0A4Y2RHX6_ARAVE</name>
<dbReference type="AlphaFoldDB" id="A0A4Y2RHX6"/>
<dbReference type="EMBL" id="BGPR01017184">
    <property type="protein sequence ID" value="GBN75354.1"/>
    <property type="molecule type" value="Genomic_DNA"/>
</dbReference>
<accession>A0A4Y2RHX6</accession>
<keyword evidence="2" id="KW-1185">Reference proteome</keyword>
<comment type="caution">
    <text evidence="1">The sequence shown here is derived from an EMBL/GenBank/DDBJ whole genome shotgun (WGS) entry which is preliminary data.</text>
</comment>
<dbReference type="OrthoDB" id="10476359at2759"/>
<reference evidence="1 2" key="1">
    <citation type="journal article" date="2019" name="Sci. Rep.">
        <title>Orb-weaving spider Araneus ventricosus genome elucidates the spidroin gene catalogue.</title>
        <authorList>
            <person name="Kono N."/>
            <person name="Nakamura H."/>
            <person name="Ohtoshi R."/>
            <person name="Moran D.A.P."/>
            <person name="Shinohara A."/>
            <person name="Yoshida Y."/>
            <person name="Fujiwara M."/>
            <person name="Mori M."/>
            <person name="Tomita M."/>
            <person name="Arakawa K."/>
        </authorList>
    </citation>
    <scope>NUCLEOTIDE SEQUENCE [LARGE SCALE GENOMIC DNA]</scope>
</reference>
<evidence type="ECO:0000313" key="2">
    <source>
        <dbReference type="Proteomes" id="UP000499080"/>
    </source>
</evidence>